<dbReference type="EMBL" id="RJKE01000001">
    <property type="protein sequence ID" value="ROO83102.1"/>
    <property type="molecule type" value="Genomic_DNA"/>
</dbReference>
<dbReference type="InterPro" id="IPR000073">
    <property type="entry name" value="AB_hydrolase_1"/>
</dbReference>
<gene>
    <name evidence="2" type="ORF">EDD29_0592</name>
</gene>
<dbReference type="OrthoDB" id="3211023at2"/>
<keyword evidence="3" id="KW-1185">Reference proteome</keyword>
<evidence type="ECO:0000313" key="3">
    <source>
        <dbReference type="Proteomes" id="UP000272400"/>
    </source>
</evidence>
<evidence type="ECO:0000313" key="2">
    <source>
        <dbReference type="EMBL" id="ROO83102.1"/>
    </source>
</evidence>
<accession>A0A3N1CP76</accession>
<dbReference type="Proteomes" id="UP000272400">
    <property type="component" value="Unassembled WGS sequence"/>
</dbReference>
<dbReference type="InterPro" id="IPR029058">
    <property type="entry name" value="AB_hydrolase_fold"/>
</dbReference>
<evidence type="ECO:0000259" key="1">
    <source>
        <dbReference type="Pfam" id="PF00561"/>
    </source>
</evidence>
<comment type="caution">
    <text evidence="2">The sequence shown here is derived from an EMBL/GenBank/DDBJ whole genome shotgun (WGS) entry which is preliminary data.</text>
</comment>
<proteinExistence type="predicted"/>
<dbReference type="AlphaFoldDB" id="A0A3N1CP76"/>
<sequence length="290" mass="31102">MSTPRFLELPPVVRRTTLRTTRGEFAVLEALPVGEPERQPALLVPGYTGSKEDFLGILQTLTRVGRRVVAMDMRGQYETPGTPDDPDAYRIAALGADILAVAERLGPEPVHLVGHSFGGLVTREAVLAEPTAVASFTLMSSGPGAITGRSAERATMLRDALGVLSMNDVWEIKLGPDAVAAGQPGPVISFLRGRSLRTCPRGLIEMAGELTTAPDKVEDLCKVCDDADLPIMVLFGEDDDAWDPRVQAAMADKLDAVRVVIPGAAHSPAWEAPETTAHALTDFWNSAERR</sequence>
<dbReference type="GO" id="GO:0003824">
    <property type="term" value="F:catalytic activity"/>
    <property type="evidence" value="ECO:0007669"/>
    <property type="project" value="UniProtKB-ARBA"/>
</dbReference>
<dbReference type="PANTHER" id="PTHR43194:SF2">
    <property type="entry name" value="PEROXISOMAL MEMBRANE PROTEIN LPX1"/>
    <property type="match status" value="1"/>
</dbReference>
<dbReference type="InterPro" id="IPR050228">
    <property type="entry name" value="Carboxylesterase_BioH"/>
</dbReference>
<dbReference type="Pfam" id="PF00561">
    <property type="entry name" value="Abhydrolase_1"/>
    <property type="match status" value="1"/>
</dbReference>
<dbReference type="Gene3D" id="3.40.50.1820">
    <property type="entry name" value="alpha/beta hydrolase"/>
    <property type="match status" value="1"/>
</dbReference>
<dbReference type="SUPFAM" id="SSF53474">
    <property type="entry name" value="alpha/beta-Hydrolases"/>
    <property type="match status" value="1"/>
</dbReference>
<organism evidence="2 3">
    <name type="scientific">Actinocorallia herbida</name>
    <dbReference type="NCBI Taxonomy" id="58109"/>
    <lineage>
        <taxon>Bacteria</taxon>
        <taxon>Bacillati</taxon>
        <taxon>Actinomycetota</taxon>
        <taxon>Actinomycetes</taxon>
        <taxon>Streptosporangiales</taxon>
        <taxon>Thermomonosporaceae</taxon>
        <taxon>Actinocorallia</taxon>
    </lineage>
</organism>
<protein>
    <submittedName>
        <fullName evidence="2">Pimeloyl-ACP methyl ester carboxylesterase</fullName>
    </submittedName>
</protein>
<feature type="domain" description="AB hydrolase-1" evidence="1">
    <location>
        <begin position="42"/>
        <end position="170"/>
    </location>
</feature>
<name>A0A3N1CP76_9ACTN</name>
<dbReference type="PANTHER" id="PTHR43194">
    <property type="entry name" value="HYDROLASE ALPHA/BETA FOLD FAMILY"/>
    <property type="match status" value="1"/>
</dbReference>
<reference evidence="2 3" key="1">
    <citation type="submission" date="2018-11" db="EMBL/GenBank/DDBJ databases">
        <title>Sequencing the genomes of 1000 actinobacteria strains.</title>
        <authorList>
            <person name="Klenk H.-P."/>
        </authorList>
    </citation>
    <scope>NUCLEOTIDE SEQUENCE [LARGE SCALE GENOMIC DNA]</scope>
    <source>
        <strain evidence="2 3">DSM 44254</strain>
    </source>
</reference>